<dbReference type="EMBL" id="LWQU01000170">
    <property type="protein sequence ID" value="OAN47043.1"/>
    <property type="molecule type" value="Genomic_DNA"/>
</dbReference>
<accession>A0A178MEN2</accession>
<comment type="caution">
    <text evidence="1">The sequence shown here is derived from an EMBL/GenBank/DDBJ whole genome shotgun (WGS) entry which is preliminary data.</text>
</comment>
<evidence type="ECO:0000313" key="2">
    <source>
        <dbReference type="Proteomes" id="UP000078543"/>
    </source>
</evidence>
<sequence>MGTLCASQALAQQPPAAPQAIPEALQRFQAYATSDAYKKTVSQIATIGDSISAPECKEHKPMERAAITIFRPAAFGEGPHPVDGLWMDRIKMSRCGTPVMQNILVRAQANGQPPQMQLKMPGATSANPPMQDKVMQDVLASLAKGKCTDQTKIIPVDSKLDKETKPRKIDGKGMLVEGAWKETWVFTACGKKANIGVEFTADGKGDLAHKVK</sequence>
<dbReference type="AlphaFoldDB" id="A0A178MEN2"/>
<gene>
    <name evidence="1" type="ORF">A6A05_15915</name>
</gene>
<name>A0A178MEN2_9PROT</name>
<organism evidence="1 2">
    <name type="scientific">Magnetospirillum moscoviense</name>
    <dbReference type="NCBI Taxonomy" id="1437059"/>
    <lineage>
        <taxon>Bacteria</taxon>
        <taxon>Pseudomonadati</taxon>
        <taxon>Pseudomonadota</taxon>
        <taxon>Alphaproteobacteria</taxon>
        <taxon>Rhodospirillales</taxon>
        <taxon>Rhodospirillaceae</taxon>
        <taxon>Magnetospirillum</taxon>
    </lineage>
</organism>
<reference evidence="1 2" key="1">
    <citation type="submission" date="2016-04" db="EMBL/GenBank/DDBJ databases">
        <title>Draft genome sequence of freshwater magnetotactic bacteria Magnetospirillum marisnigri SP-1 and Magnetospirillum moscoviense BB-1.</title>
        <authorList>
            <person name="Koziaeva V."/>
            <person name="Dziuba M.V."/>
            <person name="Ivanov T.M."/>
            <person name="Kuznetsov B."/>
            <person name="Grouzdev D.S."/>
        </authorList>
    </citation>
    <scope>NUCLEOTIDE SEQUENCE [LARGE SCALE GENOMIC DNA]</scope>
    <source>
        <strain evidence="1 2">BB-1</strain>
    </source>
</reference>
<dbReference type="STRING" id="1437059.A6A05_15915"/>
<keyword evidence="2" id="KW-1185">Reference proteome</keyword>
<proteinExistence type="predicted"/>
<evidence type="ECO:0000313" key="1">
    <source>
        <dbReference type="EMBL" id="OAN47043.1"/>
    </source>
</evidence>
<dbReference type="Proteomes" id="UP000078543">
    <property type="component" value="Unassembled WGS sequence"/>
</dbReference>
<protein>
    <submittedName>
        <fullName evidence="1">Uncharacterized protein</fullName>
    </submittedName>
</protein>